<name>A0A096PCL0_FUSPS</name>
<dbReference type="AlphaFoldDB" id="A0A096PCL0"/>
<feature type="region of interest" description="Disordered" evidence="1">
    <location>
        <begin position="54"/>
        <end position="98"/>
    </location>
</feature>
<feature type="compositionally biased region" description="Basic and acidic residues" evidence="1">
    <location>
        <begin position="68"/>
        <end position="77"/>
    </location>
</feature>
<sequence>MTTTSDSEFGKEIVSLVQRRFPSAGIALCRQLGDSITIRREKLIDKRRNWSARTDHTKVSLPDPRGPSLERLDEPPEKAPTTLMSNTSTDQQDSLDYPPLPTIAPGKTHVRCRLCCMKLKMEGSEEENTNHWRRHIDEDVKPYGCLFPECSKSLRYFVHRHESESHMLSAHYKDWLRNVHASTWFCDLGHSPPVKFKTELLWKEHILDSRWHTKGERRLTKLQLDDLSSRKQLNAPRGQFACPLCERVPDELSQTVAEGNGDPDEMNKMLVSHVASHIKSLSLMAILSVEESAKKITDTENDSLVSQGIPAKDG</sequence>
<comment type="caution">
    <text evidence="2">The sequence shown here is derived from an EMBL/GenBank/DDBJ whole genome shotgun (WGS) entry which is preliminary data.</text>
</comment>
<proteinExistence type="predicted"/>
<reference evidence="2" key="1">
    <citation type="submission" date="2013-05" db="EMBL/GenBank/DDBJ databases">
        <title>Draft genome sequences of six wheat associated Fusarium spp. isolates.</title>
        <authorList>
            <person name="Moolhuijzen P.M."/>
            <person name="Manners J.M."/>
            <person name="Wilcox S."/>
            <person name="Bellgard M.I."/>
            <person name="Gardiner D.M."/>
        </authorList>
    </citation>
    <scope>NUCLEOTIDE SEQUENCE</scope>
    <source>
        <strain evidence="2">CS3487</strain>
        <strain evidence="2">CS3487</strain>
    </source>
</reference>
<dbReference type="PANTHER" id="PTHR35391:SF7">
    <property type="entry name" value="C2H2-TYPE DOMAIN-CONTAINING PROTEIN"/>
    <property type="match status" value="1"/>
</dbReference>
<accession>A0A096PCL0</accession>
<evidence type="ECO:0000256" key="1">
    <source>
        <dbReference type="SAM" id="MobiDB-lite"/>
    </source>
</evidence>
<feature type="compositionally biased region" description="Polar residues" evidence="1">
    <location>
        <begin position="82"/>
        <end position="94"/>
    </location>
</feature>
<dbReference type="EMBL" id="CBME010000609">
    <property type="protein sequence ID" value="CEG02741.1"/>
    <property type="molecule type" value="Genomic_DNA"/>
</dbReference>
<dbReference type="PANTHER" id="PTHR35391">
    <property type="entry name" value="C2H2-TYPE DOMAIN-CONTAINING PROTEIN-RELATED"/>
    <property type="match status" value="1"/>
</dbReference>
<gene>
    <name evidence="2" type="ORF">BN848_0037690</name>
</gene>
<organism evidence="2">
    <name type="scientific">Fusarium pseudograminearum CS3487</name>
    <dbReference type="NCBI Taxonomy" id="1318458"/>
    <lineage>
        <taxon>Eukaryota</taxon>
        <taxon>Fungi</taxon>
        <taxon>Dikarya</taxon>
        <taxon>Ascomycota</taxon>
        <taxon>Pezizomycotina</taxon>
        <taxon>Sordariomycetes</taxon>
        <taxon>Hypocreomycetidae</taxon>
        <taxon>Hypocreales</taxon>
        <taxon>Nectriaceae</taxon>
        <taxon>Fusarium</taxon>
    </lineage>
</organism>
<evidence type="ECO:0000313" key="2">
    <source>
        <dbReference type="EMBL" id="CEG02741.1"/>
    </source>
</evidence>
<protein>
    <submittedName>
        <fullName evidence="2">WGS project CBME000000000 data, contig CS3487_c000612</fullName>
    </submittedName>
</protein>